<organism evidence="2">
    <name type="scientific">Gaeumannomyces tritici (strain R3-111a-1)</name>
    <name type="common">Wheat and barley take-all root rot fungus</name>
    <name type="synonym">Gaeumannomyces graminis var. tritici</name>
    <dbReference type="NCBI Taxonomy" id="644352"/>
    <lineage>
        <taxon>Eukaryota</taxon>
        <taxon>Fungi</taxon>
        <taxon>Dikarya</taxon>
        <taxon>Ascomycota</taxon>
        <taxon>Pezizomycotina</taxon>
        <taxon>Sordariomycetes</taxon>
        <taxon>Sordariomycetidae</taxon>
        <taxon>Magnaporthales</taxon>
        <taxon>Magnaporthaceae</taxon>
        <taxon>Gaeumannomyces</taxon>
    </lineage>
</organism>
<accession>J3NU40</accession>
<gene>
    <name evidence="3" type="primary">20345249</name>
    <name evidence="2" type="ORF">GGTG_04791</name>
</gene>
<evidence type="ECO:0000256" key="1">
    <source>
        <dbReference type="SAM" id="MobiDB-lite"/>
    </source>
</evidence>
<dbReference type="AlphaFoldDB" id="J3NU40"/>
<dbReference type="RefSeq" id="XP_009220852.1">
    <property type="nucleotide sequence ID" value="XM_009222588.1"/>
</dbReference>
<dbReference type="OrthoDB" id="4587586at2759"/>
<dbReference type="GeneID" id="20345249"/>
<proteinExistence type="predicted"/>
<dbReference type="STRING" id="644352.J3NU40"/>
<reference evidence="4" key="1">
    <citation type="submission" date="2010-07" db="EMBL/GenBank/DDBJ databases">
        <title>The genome sequence of Gaeumannomyces graminis var. tritici strain R3-111a-1.</title>
        <authorList>
            <consortium name="The Broad Institute Genome Sequencing Platform"/>
            <person name="Ma L.-J."/>
            <person name="Dead R."/>
            <person name="Young S."/>
            <person name="Zeng Q."/>
            <person name="Koehrsen M."/>
            <person name="Alvarado L."/>
            <person name="Berlin A."/>
            <person name="Chapman S.B."/>
            <person name="Chen Z."/>
            <person name="Freedman E."/>
            <person name="Gellesch M."/>
            <person name="Goldberg J."/>
            <person name="Griggs A."/>
            <person name="Gujja S."/>
            <person name="Heilman E.R."/>
            <person name="Heiman D."/>
            <person name="Hepburn T."/>
            <person name="Howarth C."/>
            <person name="Jen D."/>
            <person name="Larson L."/>
            <person name="Mehta T."/>
            <person name="Neiman D."/>
            <person name="Pearson M."/>
            <person name="Roberts A."/>
            <person name="Saif S."/>
            <person name="Shea T."/>
            <person name="Shenoy N."/>
            <person name="Sisk P."/>
            <person name="Stolte C."/>
            <person name="Sykes S."/>
            <person name="Walk T."/>
            <person name="White J."/>
            <person name="Yandava C."/>
            <person name="Haas B."/>
            <person name="Nusbaum C."/>
            <person name="Birren B."/>
        </authorList>
    </citation>
    <scope>NUCLEOTIDE SEQUENCE [LARGE SCALE GENOMIC DNA]</scope>
    <source>
        <strain evidence="4">R3-111a-1</strain>
    </source>
</reference>
<sequence>MQLEPAPVDAGQLGALLESLAADETDETDETRRRRRARSESELSTIPELTPAEVLKAGLDSLQSLVQDGGRPAFPADLAEQVYHDPSKFLDMVRPWIAHPDWVDLPYEADIYGAQLCRWKEFREWQRNIRGLPAAENSDTIPEGPKKDFSKYAARVERHLKQRGFIQPFSLDQDLRQGMWETWLESQRDEIWKQLQDMGLLEPPTTREYIISDDCARERGAVMDQAYITLRNAQQAADRAPSETANRDLDIAQKNLDAILEEIEPVSRLRRTTFKIGGVERKIRCHTARVEWIREQLLQIEADERKRPAETARSAESTKTRGRETLDGDGEAMKQAPATQRRR</sequence>
<reference evidence="2" key="3">
    <citation type="submission" date="2010-09" db="EMBL/GenBank/DDBJ databases">
        <title>Annotation of Gaeumannomyces graminis var. tritici R3-111a-1.</title>
        <authorList>
            <consortium name="The Broad Institute Genome Sequencing Platform"/>
            <person name="Ma L.-J."/>
            <person name="Dead R."/>
            <person name="Young S.K."/>
            <person name="Zeng Q."/>
            <person name="Gargeya S."/>
            <person name="Fitzgerald M."/>
            <person name="Haas B."/>
            <person name="Abouelleil A."/>
            <person name="Alvarado L."/>
            <person name="Arachchi H.M."/>
            <person name="Berlin A."/>
            <person name="Brown A."/>
            <person name="Chapman S.B."/>
            <person name="Chen Z."/>
            <person name="Dunbar C."/>
            <person name="Freedman E."/>
            <person name="Gearin G."/>
            <person name="Gellesch M."/>
            <person name="Goldberg J."/>
            <person name="Griggs A."/>
            <person name="Gujja S."/>
            <person name="Heiman D."/>
            <person name="Howarth C."/>
            <person name="Larson L."/>
            <person name="Lui A."/>
            <person name="MacDonald P.J.P."/>
            <person name="Mehta T."/>
            <person name="Montmayeur A."/>
            <person name="Murphy C."/>
            <person name="Neiman D."/>
            <person name="Pearson M."/>
            <person name="Priest M."/>
            <person name="Roberts A."/>
            <person name="Saif S."/>
            <person name="Shea T."/>
            <person name="Shenoy N."/>
            <person name="Sisk P."/>
            <person name="Stolte C."/>
            <person name="Sykes S."/>
            <person name="Yandava C."/>
            <person name="Wortman J."/>
            <person name="Nusbaum C."/>
            <person name="Birren B."/>
        </authorList>
    </citation>
    <scope>NUCLEOTIDE SEQUENCE</scope>
    <source>
        <strain evidence="2">R3-111a-1</strain>
    </source>
</reference>
<dbReference type="EMBL" id="GL385396">
    <property type="protein sequence ID" value="EJT79707.1"/>
    <property type="molecule type" value="Genomic_DNA"/>
</dbReference>
<dbReference type="Proteomes" id="UP000006039">
    <property type="component" value="Unassembled WGS sequence"/>
</dbReference>
<dbReference type="EnsemblFungi" id="EJT79707">
    <property type="protein sequence ID" value="EJT79707"/>
    <property type="gene ID" value="GGTG_04791"/>
</dbReference>
<feature type="region of interest" description="Disordered" evidence="1">
    <location>
        <begin position="1"/>
        <end position="46"/>
    </location>
</feature>
<dbReference type="HOGENOM" id="CLU_809028_0_0_1"/>
<protein>
    <submittedName>
        <fullName evidence="2 3">Uncharacterized protein</fullName>
    </submittedName>
</protein>
<feature type="region of interest" description="Disordered" evidence="1">
    <location>
        <begin position="303"/>
        <end position="343"/>
    </location>
</feature>
<reference evidence="2" key="2">
    <citation type="submission" date="2010-07" db="EMBL/GenBank/DDBJ databases">
        <authorList>
            <consortium name="The Broad Institute Genome Sequencing Platform"/>
            <consortium name="Broad Institute Genome Sequencing Center for Infectious Disease"/>
            <person name="Ma L.-J."/>
            <person name="Dead R."/>
            <person name="Young S."/>
            <person name="Zeng Q."/>
            <person name="Koehrsen M."/>
            <person name="Alvarado L."/>
            <person name="Berlin A."/>
            <person name="Chapman S.B."/>
            <person name="Chen Z."/>
            <person name="Freedman E."/>
            <person name="Gellesch M."/>
            <person name="Goldberg J."/>
            <person name="Griggs A."/>
            <person name="Gujja S."/>
            <person name="Heilman E.R."/>
            <person name="Heiman D."/>
            <person name="Hepburn T."/>
            <person name="Howarth C."/>
            <person name="Jen D."/>
            <person name="Larson L."/>
            <person name="Mehta T."/>
            <person name="Neiman D."/>
            <person name="Pearson M."/>
            <person name="Roberts A."/>
            <person name="Saif S."/>
            <person name="Shea T."/>
            <person name="Shenoy N."/>
            <person name="Sisk P."/>
            <person name="Stolte C."/>
            <person name="Sykes S."/>
            <person name="Walk T."/>
            <person name="White J."/>
            <person name="Yandava C."/>
            <person name="Haas B."/>
            <person name="Nusbaum C."/>
            <person name="Birren B."/>
        </authorList>
    </citation>
    <scope>NUCLEOTIDE SEQUENCE</scope>
    <source>
        <strain evidence="2">R3-111a-1</strain>
    </source>
</reference>
<dbReference type="VEuPathDB" id="FungiDB:GGTG_04791"/>
<evidence type="ECO:0000313" key="3">
    <source>
        <dbReference type="EnsemblFungi" id="EJT79707"/>
    </source>
</evidence>
<reference evidence="3" key="5">
    <citation type="submission" date="2018-04" db="UniProtKB">
        <authorList>
            <consortium name="EnsemblFungi"/>
        </authorList>
    </citation>
    <scope>IDENTIFICATION</scope>
    <source>
        <strain evidence="3">R3-111a-1</strain>
    </source>
</reference>
<evidence type="ECO:0000313" key="4">
    <source>
        <dbReference type="Proteomes" id="UP000006039"/>
    </source>
</evidence>
<keyword evidence="4" id="KW-1185">Reference proteome</keyword>
<evidence type="ECO:0000313" key="2">
    <source>
        <dbReference type="EMBL" id="EJT79707.1"/>
    </source>
</evidence>
<reference evidence="3" key="4">
    <citation type="journal article" date="2015" name="G3 (Bethesda)">
        <title>Genome sequences of three phytopathogenic species of the Magnaporthaceae family of fungi.</title>
        <authorList>
            <person name="Okagaki L.H."/>
            <person name="Nunes C.C."/>
            <person name="Sailsbery J."/>
            <person name="Clay B."/>
            <person name="Brown D."/>
            <person name="John T."/>
            <person name="Oh Y."/>
            <person name="Young N."/>
            <person name="Fitzgerald M."/>
            <person name="Haas B.J."/>
            <person name="Zeng Q."/>
            <person name="Young S."/>
            <person name="Adiconis X."/>
            <person name="Fan L."/>
            <person name="Levin J.Z."/>
            <person name="Mitchell T.K."/>
            <person name="Okubara P.A."/>
            <person name="Farman M.L."/>
            <person name="Kohn L.M."/>
            <person name="Birren B."/>
            <person name="Ma L.-J."/>
            <person name="Dean R.A."/>
        </authorList>
    </citation>
    <scope>NUCLEOTIDE SEQUENCE</scope>
    <source>
        <strain evidence="3">R3-111a-1</strain>
    </source>
</reference>
<name>J3NU40_GAET3</name>
<feature type="compositionally biased region" description="Basic and acidic residues" evidence="1">
    <location>
        <begin position="316"/>
        <end position="326"/>
    </location>
</feature>